<protein>
    <submittedName>
        <fullName evidence="2">Uncharacterized protein</fullName>
    </submittedName>
</protein>
<dbReference type="HOGENOM" id="CLU_2015396_0_0_1"/>
<dbReference type="EMBL" id="KK036144">
    <property type="protein sequence ID" value="EXL90389.1"/>
    <property type="molecule type" value="Genomic_DNA"/>
</dbReference>
<accession>X0JZX7</accession>
<evidence type="ECO:0000256" key="1">
    <source>
        <dbReference type="SAM" id="MobiDB-lite"/>
    </source>
</evidence>
<reference evidence="2" key="1">
    <citation type="submission" date="2011-11" db="EMBL/GenBank/DDBJ databases">
        <title>The Genome Sequence of Fusarium oxysporum II5.</title>
        <authorList>
            <consortium name="The Broad Institute Genome Sequencing Platform"/>
            <person name="Ma L.-J."/>
            <person name="Gale L.R."/>
            <person name="Schwartz D.C."/>
            <person name="Zhou S."/>
            <person name="Corby-Kistler H."/>
            <person name="Young S.K."/>
            <person name="Zeng Q."/>
            <person name="Gargeya S."/>
            <person name="Fitzgerald M."/>
            <person name="Haas B."/>
            <person name="Abouelleil A."/>
            <person name="Alvarado L."/>
            <person name="Arachchi H.M."/>
            <person name="Berlin A."/>
            <person name="Brown A."/>
            <person name="Chapman S.B."/>
            <person name="Chen Z."/>
            <person name="Dunbar C."/>
            <person name="Freedman E."/>
            <person name="Gearin G."/>
            <person name="Goldberg J."/>
            <person name="Griggs A."/>
            <person name="Gujja S."/>
            <person name="Heiman D."/>
            <person name="Howarth C."/>
            <person name="Larson L."/>
            <person name="Lui A."/>
            <person name="MacDonald P.J.P."/>
            <person name="Montmayeur A."/>
            <person name="Murphy C."/>
            <person name="Neiman D."/>
            <person name="Pearson M."/>
            <person name="Priest M."/>
            <person name="Roberts A."/>
            <person name="Saif S."/>
            <person name="Shea T."/>
            <person name="Shenoy N."/>
            <person name="Sisk P."/>
            <person name="Stolte C."/>
            <person name="Sykes S."/>
            <person name="Wortman J."/>
            <person name="Nusbaum C."/>
            <person name="Birren B."/>
        </authorList>
    </citation>
    <scope>NUCLEOTIDE SEQUENCE [LARGE SCALE GENOMIC DNA]</scope>
    <source>
        <strain evidence="2">54006</strain>
    </source>
</reference>
<name>X0JZX7_FUSO5</name>
<sequence>MFSVGVNKEQGCRMQKEALCGGQLKQHKEDEIVIIYIHMYNNNLALDIAVAVETLHEPEPTNQPSDATIPKGVSATKSHKSTDSTDSNPTGQTTGITSHNVNPVAKPTKVSKEAERFIIAINL</sequence>
<dbReference type="GeneID" id="42041563"/>
<dbReference type="AlphaFoldDB" id="X0JZX7"/>
<dbReference type="RefSeq" id="XP_031052479.1">
    <property type="nucleotide sequence ID" value="XM_031217829.1"/>
</dbReference>
<reference evidence="2" key="2">
    <citation type="submission" date="2014-03" db="EMBL/GenBank/DDBJ databases">
        <title>The Genome Annotation of Fusarium oxysporum II5.</title>
        <authorList>
            <consortium name="The Broad Institute Genomics Platform"/>
            <person name="Ma L.-J."/>
            <person name="Corby-Kistler H."/>
            <person name="Broz K."/>
            <person name="Gale L.R."/>
            <person name="Jonkers W."/>
            <person name="O'Donnell K."/>
            <person name="Ploetz R."/>
            <person name="Steinberg C."/>
            <person name="Schwartz D.C."/>
            <person name="VanEtten H."/>
            <person name="Zhou S."/>
            <person name="Young S.K."/>
            <person name="Zeng Q."/>
            <person name="Gargeya S."/>
            <person name="Fitzgerald M."/>
            <person name="Abouelleil A."/>
            <person name="Alvarado L."/>
            <person name="Chapman S.B."/>
            <person name="Gainer-Dewar J."/>
            <person name="Goldberg J."/>
            <person name="Griggs A."/>
            <person name="Gujja S."/>
            <person name="Hansen M."/>
            <person name="Howarth C."/>
            <person name="Imamovic A."/>
            <person name="Ireland A."/>
            <person name="Larimer J."/>
            <person name="McCowan C."/>
            <person name="Murphy C."/>
            <person name="Pearson M."/>
            <person name="Poon T.W."/>
            <person name="Priest M."/>
            <person name="Roberts A."/>
            <person name="Saif S."/>
            <person name="Shea T."/>
            <person name="Sykes S."/>
            <person name="Wortman J."/>
            <person name="Nusbaum C."/>
            <person name="Birren B."/>
        </authorList>
    </citation>
    <scope>NUCLEOTIDE SEQUENCE</scope>
    <source>
        <strain evidence="2">54006</strain>
    </source>
</reference>
<dbReference type="VEuPathDB" id="FungiDB:FOIG_16388"/>
<gene>
    <name evidence="2" type="ORF">FOIG_16388</name>
</gene>
<evidence type="ECO:0000313" key="2">
    <source>
        <dbReference type="EMBL" id="EXL90389.1"/>
    </source>
</evidence>
<dbReference type="Proteomes" id="UP000030685">
    <property type="component" value="Unassembled WGS sequence"/>
</dbReference>
<organism evidence="2">
    <name type="scientific">Fusarium odoratissimum (strain NRRL 54006)</name>
    <dbReference type="NCBI Taxonomy" id="1089451"/>
    <lineage>
        <taxon>Eukaryota</taxon>
        <taxon>Fungi</taxon>
        <taxon>Dikarya</taxon>
        <taxon>Ascomycota</taxon>
        <taxon>Pezizomycotina</taxon>
        <taxon>Sordariomycetes</taxon>
        <taxon>Hypocreomycetidae</taxon>
        <taxon>Hypocreales</taxon>
        <taxon>Nectriaceae</taxon>
        <taxon>Fusarium</taxon>
        <taxon>Fusarium oxysporum species complex</taxon>
        <taxon>Fusarium oxysporum f. sp. cubense (strain race 4)</taxon>
    </lineage>
</organism>
<feature type="region of interest" description="Disordered" evidence="1">
    <location>
        <begin position="57"/>
        <end position="109"/>
    </location>
</feature>
<feature type="compositionally biased region" description="Polar residues" evidence="1">
    <location>
        <begin position="88"/>
        <end position="101"/>
    </location>
</feature>
<proteinExistence type="predicted"/>